<protein>
    <submittedName>
        <fullName evidence="6">Antitoxin</fullName>
    </submittedName>
</protein>
<evidence type="ECO:0000313" key="7">
    <source>
        <dbReference type="Proteomes" id="UP000185557"/>
    </source>
</evidence>
<keyword evidence="3" id="KW-0540">Nuclease</keyword>
<sequence>MYDREVLREILHQISAAIDRIERRFAGIQSAEDFIQDDEGVDKLDGIAMMLIWMGESIKNLEKVGGKDLLNAYPNVDWKGAKGTRDILSHHYEDIDAEVVFYICDRYLGSIKIAINGMIQQLENHDC</sequence>
<keyword evidence="2" id="KW-1277">Toxin-antitoxin system</keyword>
<evidence type="ECO:0000256" key="1">
    <source>
        <dbReference type="ARBA" id="ARBA00022553"/>
    </source>
</evidence>
<dbReference type="Proteomes" id="UP000185557">
    <property type="component" value="Unassembled WGS sequence"/>
</dbReference>
<proteinExistence type="predicted"/>
<accession>A0A1U7J3W8</accession>
<dbReference type="GO" id="GO:0016787">
    <property type="term" value="F:hydrolase activity"/>
    <property type="evidence" value="ECO:0007669"/>
    <property type="project" value="UniProtKB-KW"/>
</dbReference>
<dbReference type="GO" id="GO:0110001">
    <property type="term" value="C:toxin-antitoxin complex"/>
    <property type="evidence" value="ECO:0007669"/>
    <property type="project" value="InterPro"/>
</dbReference>
<keyword evidence="4" id="KW-0547">Nucleotide-binding</keyword>
<gene>
    <name evidence="6" type="ORF">NIES30_14315</name>
</gene>
<dbReference type="GO" id="GO:0000166">
    <property type="term" value="F:nucleotide binding"/>
    <property type="evidence" value="ECO:0007669"/>
    <property type="project" value="UniProtKB-KW"/>
</dbReference>
<dbReference type="AlphaFoldDB" id="A0A1U7J3W8"/>
<evidence type="ECO:0000313" key="6">
    <source>
        <dbReference type="EMBL" id="OKH47148.1"/>
    </source>
</evidence>
<dbReference type="STRING" id="549789.NIES30_14315"/>
<dbReference type="InterPro" id="IPR008201">
    <property type="entry name" value="HepT-like"/>
</dbReference>
<dbReference type="InterPro" id="IPR051813">
    <property type="entry name" value="HepT_RNase_toxin"/>
</dbReference>
<evidence type="ECO:0000256" key="2">
    <source>
        <dbReference type="ARBA" id="ARBA00022649"/>
    </source>
</evidence>
<reference evidence="6 7" key="1">
    <citation type="submission" date="2016-11" db="EMBL/GenBank/DDBJ databases">
        <title>Draft Genome Sequences of Nine Cyanobacterial Strains from Diverse Habitats.</title>
        <authorList>
            <person name="Zhu T."/>
            <person name="Hou S."/>
            <person name="Lu X."/>
            <person name="Hess W.R."/>
        </authorList>
    </citation>
    <scope>NUCLEOTIDE SEQUENCE [LARGE SCALE GENOMIC DNA]</scope>
    <source>
        <strain evidence="6 7">NIES-30</strain>
    </source>
</reference>
<evidence type="ECO:0000256" key="4">
    <source>
        <dbReference type="ARBA" id="ARBA00022741"/>
    </source>
</evidence>
<dbReference type="Pfam" id="PF01934">
    <property type="entry name" value="HepT-like"/>
    <property type="match status" value="1"/>
</dbReference>
<keyword evidence="7" id="KW-1185">Reference proteome</keyword>
<dbReference type="OrthoDB" id="9810538at2"/>
<dbReference type="PANTHER" id="PTHR34139">
    <property type="entry name" value="UPF0331 PROTEIN MJ0127"/>
    <property type="match status" value="1"/>
</dbReference>
<dbReference type="PANTHER" id="PTHR34139:SF1">
    <property type="entry name" value="RNASE MJ1380-RELATED"/>
    <property type="match status" value="1"/>
</dbReference>
<organism evidence="6 7">
    <name type="scientific">Phormidium tenue NIES-30</name>
    <dbReference type="NCBI Taxonomy" id="549789"/>
    <lineage>
        <taxon>Bacteria</taxon>
        <taxon>Bacillati</taxon>
        <taxon>Cyanobacteriota</taxon>
        <taxon>Cyanophyceae</taxon>
        <taxon>Oscillatoriophycideae</taxon>
        <taxon>Oscillatoriales</taxon>
        <taxon>Oscillatoriaceae</taxon>
        <taxon>Phormidium</taxon>
    </lineage>
</organism>
<dbReference type="RefSeq" id="WP_073609096.1">
    <property type="nucleotide sequence ID" value="NZ_MRCG01000010.1"/>
</dbReference>
<evidence type="ECO:0000256" key="5">
    <source>
        <dbReference type="ARBA" id="ARBA00022801"/>
    </source>
</evidence>
<keyword evidence="1" id="KW-0597">Phosphoprotein</keyword>
<comment type="caution">
    <text evidence="6">The sequence shown here is derived from an EMBL/GenBank/DDBJ whole genome shotgun (WGS) entry which is preliminary data.</text>
</comment>
<dbReference type="EMBL" id="MRCG01000010">
    <property type="protein sequence ID" value="OKH47148.1"/>
    <property type="molecule type" value="Genomic_DNA"/>
</dbReference>
<keyword evidence="5" id="KW-0378">Hydrolase</keyword>
<evidence type="ECO:0000256" key="3">
    <source>
        <dbReference type="ARBA" id="ARBA00022722"/>
    </source>
</evidence>
<dbReference type="GO" id="GO:0004540">
    <property type="term" value="F:RNA nuclease activity"/>
    <property type="evidence" value="ECO:0007669"/>
    <property type="project" value="InterPro"/>
</dbReference>
<name>A0A1U7J3W8_9CYAN</name>